<organism evidence="3">
    <name type="scientific">Anthurium amnicola</name>
    <dbReference type="NCBI Taxonomy" id="1678845"/>
    <lineage>
        <taxon>Eukaryota</taxon>
        <taxon>Viridiplantae</taxon>
        <taxon>Streptophyta</taxon>
        <taxon>Embryophyta</taxon>
        <taxon>Tracheophyta</taxon>
        <taxon>Spermatophyta</taxon>
        <taxon>Magnoliopsida</taxon>
        <taxon>Liliopsida</taxon>
        <taxon>Araceae</taxon>
        <taxon>Pothoideae</taxon>
        <taxon>Potheae</taxon>
        <taxon>Anthurium</taxon>
    </lineage>
</organism>
<evidence type="ECO:0000256" key="1">
    <source>
        <dbReference type="SAM" id="MobiDB-lite"/>
    </source>
</evidence>
<gene>
    <name evidence="3" type="primary">At5g55150_3</name>
    <name evidence="3" type="ORF">g.119619</name>
</gene>
<accession>A0A1D1YC13</accession>
<dbReference type="AlphaFoldDB" id="A0A1D1YC13"/>
<evidence type="ECO:0000259" key="2">
    <source>
        <dbReference type="Pfam" id="PF03478"/>
    </source>
</evidence>
<protein>
    <submittedName>
        <fullName evidence="3">Putative F-box protein At5g55150</fullName>
    </submittedName>
</protein>
<dbReference type="EMBL" id="GDJX01015770">
    <property type="protein sequence ID" value="JAT52166.1"/>
    <property type="molecule type" value="Transcribed_RNA"/>
</dbReference>
<dbReference type="PANTHER" id="PTHR33110">
    <property type="entry name" value="F-BOX/KELCH-REPEAT PROTEIN-RELATED"/>
    <property type="match status" value="1"/>
</dbReference>
<sequence length="405" mass="46020">MEGPLCSLSSGSSSRSPAASRDWSTALPKLAIFLIMERLLPSLSDLLSAIRVSREWLDVFSLCKRELLSDLPPFLFTGRFSVYGEHPPTIYSVVERRLFRHRDSPEEEPDDCVPRRRSHIIVGTSHGYLMVADVCSRRLLMMDPLSSEGIPSSRGLVETPEAPHDLSLASVFMTAPPSSPLCVVLAFHRRRFQYWRRGETAWSSIDFPWWVVRVEYHGGGDADKLLASLVPRRTAVDLQGRLYALYMPARLLFVESYFPRLSTVVFDDIPGLPRGTHHEASLVESNGDILYVCDRGEERRRTRRPKHDVDVKHRFEVRRLDLAARKWVRVRGLGGRALFLNVYGSPSISCEANKLGDGDGDRIYFLCSFSISWAVYHMEDGSTEHHPLSHAYRTPLWGFPSPRHS</sequence>
<proteinExistence type="predicted"/>
<evidence type="ECO:0000313" key="3">
    <source>
        <dbReference type="EMBL" id="JAT52166.1"/>
    </source>
</evidence>
<dbReference type="InterPro" id="IPR005174">
    <property type="entry name" value="KIB1-4_b-propeller"/>
</dbReference>
<feature type="region of interest" description="Disordered" evidence="1">
    <location>
        <begin position="1"/>
        <end position="20"/>
    </location>
</feature>
<dbReference type="Pfam" id="PF03478">
    <property type="entry name" value="Beta-prop_KIB1-4"/>
    <property type="match status" value="1"/>
</dbReference>
<dbReference type="PANTHER" id="PTHR33110:SF71">
    <property type="entry name" value="F-BOX_KELCH-REPEAT PROTEIN"/>
    <property type="match status" value="1"/>
</dbReference>
<name>A0A1D1YC13_9ARAE</name>
<reference evidence="3" key="1">
    <citation type="submission" date="2015-07" db="EMBL/GenBank/DDBJ databases">
        <title>Transcriptome Assembly of Anthurium amnicola.</title>
        <authorList>
            <person name="Suzuki J."/>
        </authorList>
    </citation>
    <scope>NUCLEOTIDE SEQUENCE</scope>
</reference>
<feature type="domain" description="KIB1-4 beta-propeller" evidence="2">
    <location>
        <begin position="115"/>
        <end position="366"/>
    </location>
</feature>